<sequence>MNTPPAAGQPALTGQVLFYKQPQPLSLEDHAGLGVKQIDQPFNFMREAHAMPVTVTEFGMCASSYPVIFVGDERTPVAVMGIRQGQNLYVNEDGRVADDYYVPAFARRYPFVFASDDNSDRLVLCVDREAPMVTNQPEVPFFENGEPSKFTNDAIEFCKEFERQRRATTDFVKLLRDFDLFEQKTVNFQPRNPDGTEAGPQQKIADYWAVSEERLNQLPDEKYLELRASGALGAIYAQMVSLLNWQRVIQRAMRMPGPAPTAPQPANA</sequence>
<dbReference type="STRING" id="1280949.HAD_06700"/>
<dbReference type="eggNOG" id="ENOG5032THI">
    <property type="taxonomic scope" value="Bacteria"/>
</dbReference>
<evidence type="ECO:0000313" key="1">
    <source>
        <dbReference type="EMBL" id="KCZ85351.1"/>
    </source>
</evidence>
<dbReference type="InterPro" id="IPR010836">
    <property type="entry name" value="SapC"/>
</dbReference>
<comment type="caution">
    <text evidence="1">The sequence shown here is derived from an EMBL/GenBank/DDBJ whole genome shotgun (WGS) entry which is preliminary data.</text>
</comment>
<dbReference type="OrthoDB" id="9806524at2"/>
<protein>
    <submittedName>
        <fullName evidence="1">SapC family protein</fullName>
    </submittedName>
</protein>
<dbReference type="Pfam" id="PF07277">
    <property type="entry name" value="SapC"/>
    <property type="match status" value="1"/>
</dbReference>
<dbReference type="RefSeq" id="WP_035570130.1">
    <property type="nucleotide sequence ID" value="NZ_ARYH01000001.1"/>
</dbReference>
<keyword evidence="2" id="KW-1185">Reference proteome</keyword>
<reference evidence="1 2" key="1">
    <citation type="journal article" date="2014" name="Antonie Van Leeuwenhoek">
        <title>Hyphomonas beringensis sp. nov. and Hyphomonas chukchiensis sp. nov., isolated from surface seawater of the Bering Sea and Chukchi Sea.</title>
        <authorList>
            <person name="Li C."/>
            <person name="Lai Q."/>
            <person name="Li G."/>
            <person name="Dong C."/>
            <person name="Wang J."/>
            <person name="Liao Y."/>
            <person name="Shao Z."/>
        </authorList>
    </citation>
    <scope>NUCLEOTIDE SEQUENCE [LARGE SCALE GENOMIC DNA]</scope>
    <source>
        <strain evidence="1 2">MHS-3</strain>
    </source>
</reference>
<name>A0A069E967_9PROT</name>
<organism evidence="1 2">
    <name type="scientific">Hyphomonas adhaerens MHS-3</name>
    <dbReference type="NCBI Taxonomy" id="1280949"/>
    <lineage>
        <taxon>Bacteria</taxon>
        <taxon>Pseudomonadati</taxon>
        <taxon>Pseudomonadota</taxon>
        <taxon>Alphaproteobacteria</taxon>
        <taxon>Hyphomonadales</taxon>
        <taxon>Hyphomonadaceae</taxon>
        <taxon>Hyphomonas</taxon>
    </lineage>
</organism>
<dbReference type="Proteomes" id="UP000027446">
    <property type="component" value="Unassembled WGS sequence"/>
</dbReference>
<accession>A0A069E967</accession>
<evidence type="ECO:0000313" key="2">
    <source>
        <dbReference type="Proteomes" id="UP000027446"/>
    </source>
</evidence>
<dbReference type="EMBL" id="ARYH01000001">
    <property type="protein sequence ID" value="KCZ85351.1"/>
    <property type="molecule type" value="Genomic_DNA"/>
</dbReference>
<gene>
    <name evidence="1" type="ORF">HAD_06700</name>
</gene>
<dbReference type="PATRIC" id="fig|1280949.3.peg.1363"/>
<proteinExistence type="predicted"/>
<dbReference type="AlphaFoldDB" id="A0A069E967"/>